<dbReference type="Gene3D" id="3.30.70.2970">
    <property type="entry name" value="Protein of unknown function (DUF541), domain 2"/>
    <property type="match status" value="1"/>
</dbReference>
<protein>
    <submittedName>
        <fullName evidence="1">SIMPL domain-containing protein</fullName>
    </submittedName>
</protein>
<dbReference type="RefSeq" id="WP_165140004.1">
    <property type="nucleotide sequence ID" value="NZ_JAALLT010000002.1"/>
</dbReference>
<reference evidence="1 2" key="1">
    <citation type="submission" date="2020-02" db="EMBL/GenBank/DDBJ databases">
        <title>Balneolaceae bacterium YR4-1, complete genome.</title>
        <authorList>
            <person name="Li Y."/>
            <person name="Wu S."/>
        </authorList>
    </citation>
    <scope>NUCLEOTIDE SEQUENCE [LARGE SCALE GENOMIC DNA]</scope>
    <source>
        <strain evidence="1 2">YR4-1</strain>
    </source>
</reference>
<dbReference type="Pfam" id="PF04402">
    <property type="entry name" value="SIMPL"/>
    <property type="match status" value="1"/>
</dbReference>
<dbReference type="EMBL" id="JAALLT010000002">
    <property type="protein sequence ID" value="NGP76016.1"/>
    <property type="molecule type" value="Genomic_DNA"/>
</dbReference>
<proteinExistence type="predicted"/>
<evidence type="ECO:0000313" key="1">
    <source>
        <dbReference type="EMBL" id="NGP76016.1"/>
    </source>
</evidence>
<name>A0A6M1SV62_9BACT</name>
<sequence length="228" mass="25785">MRSYWLLLVLFLIPFTLKAQDRGVITISSEGSVELPADIIQFTVNLNAEGDSPQKAYNLHKEREKVLVQLLDKYAVEEEDINFEPVSVSKTNLGRPYTKEESVYQTRQMVSLRLSDFDVYEKIQISLIEQDFDNFSGNFLSTKAGEGKDTALQRAIRAAKEKAAIIAQEAGIKIGRIVGIDYSHRQIGPVYARSQEMLSVQSSDSQLMKYDQVVTVTANITIKFQIIR</sequence>
<dbReference type="AlphaFoldDB" id="A0A6M1SV62"/>
<dbReference type="Gene3D" id="3.30.110.170">
    <property type="entry name" value="Protein of unknown function (DUF541), domain 1"/>
    <property type="match status" value="1"/>
</dbReference>
<dbReference type="Proteomes" id="UP000473278">
    <property type="component" value="Unassembled WGS sequence"/>
</dbReference>
<keyword evidence="2" id="KW-1185">Reference proteome</keyword>
<comment type="caution">
    <text evidence="1">The sequence shown here is derived from an EMBL/GenBank/DDBJ whole genome shotgun (WGS) entry which is preliminary data.</text>
</comment>
<organism evidence="1 2">
    <name type="scientific">Halalkalibaculum roseum</name>
    <dbReference type="NCBI Taxonomy" id="2709311"/>
    <lineage>
        <taxon>Bacteria</taxon>
        <taxon>Pseudomonadati</taxon>
        <taxon>Balneolota</taxon>
        <taxon>Balneolia</taxon>
        <taxon>Balneolales</taxon>
        <taxon>Balneolaceae</taxon>
        <taxon>Halalkalibaculum</taxon>
    </lineage>
</organism>
<evidence type="ECO:0000313" key="2">
    <source>
        <dbReference type="Proteomes" id="UP000473278"/>
    </source>
</evidence>
<accession>A0A6M1SV62</accession>
<dbReference type="InterPro" id="IPR007497">
    <property type="entry name" value="SIMPL/DUF541"/>
</dbReference>
<dbReference type="GO" id="GO:0006974">
    <property type="term" value="P:DNA damage response"/>
    <property type="evidence" value="ECO:0007669"/>
    <property type="project" value="TreeGrafter"/>
</dbReference>
<dbReference type="InterPro" id="IPR052022">
    <property type="entry name" value="26kDa_periplasmic_antigen"/>
</dbReference>
<gene>
    <name evidence="1" type="ORF">G3570_05205</name>
</gene>
<dbReference type="PANTHER" id="PTHR34387">
    <property type="entry name" value="SLR1258 PROTEIN"/>
    <property type="match status" value="1"/>
</dbReference>
<dbReference type="PANTHER" id="PTHR34387:SF2">
    <property type="entry name" value="SLR1258 PROTEIN"/>
    <property type="match status" value="1"/>
</dbReference>